<dbReference type="eggNOG" id="ENOG502T4FC">
    <property type="taxonomic scope" value="Eukaryota"/>
</dbReference>
<dbReference type="AlphaFoldDB" id="A0A0C4E6L6"/>
<evidence type="ECO:0000256" key="1">
    <source>
        <dbReference type="SAM" id="MobiDB-lite"/>
    </source>
</evidence>
<gene>
    <name evidence="3" type="ORF">MAPG_08159</name>
</gene>
<reference evidence="3" key="3">
    <citation type="submission" date="2011-03" db="EMBL/GenBank/DDBJ databases">
        <title>Annotation of Magnaporthe poae ATCC 64411.</title>
        <authorList>
            <person name="Ma L.-J."/>
            <person name="Dead R."/>
            <person name="Young S.K."/>
            <person name="Zeng Q."/>
            <person name="Gargeya S."/>
            <person name="Fitzgerald M."/>
            <person name="Haas B."/>
            <person name="Abouelleil A."/>
            <person name="Alvarado L."/>
            <person name="Arachchi H.M."/>
            <person name="Berlin A."/>
            <person name="Brown A."/>
            <person name="Chapman S.B."/>
            <person name="Chen Z."/>
            <person name="Dunbar C."/>
            <person name="Freedman E."/>
            <person name="Gearin G."/>
            <person name="Gellesch M."/>
            <person name="Goldberg J."/>
            <person name="Griggs A."/>
            <person name="Gujja S."/>
            <person name="Heiman D."/>
            <person name="Howarth C."/>
            <person name="Larson L."/>
            <person name="Lui A."/>
            <person name="MacDonald P.J.P."/>
            <person name="Mehta T."/>
            <person name="Montmayeur A."/>
            <person name="Murphy C."/>
            <person name="Neiman D."/>
            <person name="Pearson M."/>
            <person name="Priest M."/>
            <person name="Roberts A."/>
            <person name="Saif S."/>
            <person name="Shea T."/>
            <person name="Shenoy N."/>
            <person name="Sisk P."/>
            <person name="Stolte C."/>
            <person name="Sykes S."/>
            <person name="Yandava C."/>
            <person name="Wortman J."/>
            <person name="Nusbaum C."/>
            <person name="Birren B."/>
        </authorList>
    </citation>
    <scope>NUCLEOTIDE SEQUENCE</scope>
    <source>
        <strain evidence="3">ATCC 64411</strain>
    </source>
</reference>
<reference evidence="4" key="5">
    <citation type="submission" date="2015-06" db="UniProtKB">
        <authorList>
            <consortium name="EnsemblFungi"/>
        </authorList>
    </citation>
    <scope>IDENTIFICATION</scope>
    <source>
        <strain evidence="4">ATCC 64411</strain>
    </source>
</reference>
<organism evidence="4 5">
    <name type="scientific">Magnaporthiopsis poae (strain ATCC 64411 / 73-15)</name>
    <name type="common">Kentucky bluegrass fungus</name>
    <name type="synonym">Magnaporthe poae</name>
    <dbReference type="NCBI Taxonomy" id="644358"/>
    <lineage>
        <taxon>Eukaryota</taxon>
        <taxon>Fungi</taxon>
        <taxon>Dikarya</taxon>
        <taxon>Ascomycota</taxon>
        <taxon>Pezizomycotina</taxon>
        <taxon>Sordariomycetes</taxon>
        <taxon>Sordariomycetidae</taxon>
        <taxon>Magnaporthales</taxon>
        <taxon>Magnaporthaceae</taxon>
        <taxon>Magnaporthiopsis</taxon>
    </lineage>
</organism>
<name>A0A0C4E6L6_MAGP6</name>
<dbReference type="VEuPathDB" id="FungiDB:MAPG_08159"/>
<dbReference type="EMBL" id="GL876972">
    <property type="protein sequence ID" value="KLU89185.1"/>
    <property type="molecule type" value="Genomic_DNA"/>
</dbReference>
<evidence type="ECO:0000313" key="4">
    <source>
        <dbReference type="EnsemblFungi" id="MAPG_08159T0"/>
    </source>
</evidence>
<reference evidence="4" key="4">
    <citation type="journal article" date="2015" name="G3 (Bethesda)">
        <title>Genome sequences of three phytopathogenic species of the Magnaporthaceae family of fungi.</title>
        <authorList>
            <person name="Okagaki L.H."/>
            <person name="Nunes C.C."/>
            <person name="Sailsbery J."/>
            <person name="Clay B."/>
            <person name="Brown D."/>
            <person name="John T."/>
            <person name="Oh Y."/>
            <person name="Young N."/>
            <person name="Fitzgerald M."/>
            <person name="Haas B.J."/>
            <person name="Zeng Q."/>
            <person name="Young S."/>
            <person name="Adiconis X."/>
            <person name="Fan L."/>
            <person name="Levin J.Z."/>
            <person name="Mitchell T.K."/>
            <person name="Okubara P.A."/>
            <person name="Farman M.L."/>
            <person name="Kohn L.M."/>
            <person name="Birren B."/>
            <person name="Ma L.-J."/>
            <person name="Dean R.A."/>
        </authorList>
    </citation>
    <scope>NUCLEOTIDE SEQUENCE</scope>
    <source>
        <strain evidence="4">ATCC 64411 / 73-15</strain>
    </source>
</reference>
<dbReference type="EMBL" id="ADBL01001973">
    <property type="status" value="NOT_ANNOTATED_CDS"/>
    <property type="molecule type" value="Genomic_DNA"/>
</dbReference>
<accession>A0A0C4E6L6</accession>
<dbReference type="EnsemblFungi" id="MAPG_08159T0">
    <property type="protein sequence ID" value="MAPG_08159T0"/>
    <property type="gene ID" value="MAPG_08159"/>
</dbReference>
<keyword evidence="2" id="KW-0472">Membrane</keyword>
<reference evidence="5" key="1">
    <citation type="submission" date="2010-05" db="EMBL/GenBank/DDBJ databases">
        <title>The genome sequence of Magnaporthe poae strain ATCC 64411.</title>
        <authorList>
            <person name="Ma L.-J."/>
            <person name="Dead R."/>
            <person name="Young S."/>
            <person name="Zeng Q."/>
            <person name="Koehrsen M."/>
            <person name="Alvarado L."/>
            <person name="Berlin A."/>
            <person name="Chapman S.B."/>
            <person name="Chen Z."/>
            <person name="Freedman E."/>
            <person name="Gellesch M."/>
            <person name="Goldberg J."/>
            <person name="Griggs A."/>
            <person name="Gujja S."/>
            <person name="Heilman E.R."/>
            <person name="Heiman D."/>
            <person name="Hepburn T."/>
            <person name="Howarth C."/>
            <person name="Jen D."/>
            <person name="Larson L."/>
            <person name="Mehta T."/>
            <person name="Neiman D."/>
            <person name="Pearson M."/>
            <person name="Roberts A."/>
            <person name="Saif S."/>
            <person name="Shea T."/>
            <person name="Shenoy N."/>
            <person name="Sisk P."/>
            <person name="Stolte C."/>
            <person name="Sykes S."/>
            <person name="Walk T."/>
            <person name="White J."/>
            <person name="Yandava C."/>
            <person name="Haas B."/>
            <person name="Nusbaum C."/>
            <person name="Birren B."/>
        </authorList>
    </citation>
    <scope>NUCLEOTIDE SEQUENCE [LARGE SCALE GENOMIC DNA]</scope>
    <source>
        <strain evidence="5">ATCC 64411 / 73-15</strain>
    </source>
</reference>
<dbReference type="OrthoDB" id="5188169at2759"/>
<protein>
    <submittedName>
        <fullName evidence="3 4">Uncharacterized protein</fullName>
    </submittedName>
</protein>
<evidence type="ECO:0000313" key="5">
    <source>
        <dbReference type="Proteomes" id="UP000011715"/>
    </source>
</evidence>
<proteinExistence type="predicted"/>
<dbReference type="OMA" id="MAPIPMI"/>
<evidence type="ECO:0000256" key="2">
    <source>
        <dbReference type="SAM" id="Phobius"/>
    </source>
</evidence>
<feature type="region of interest" description="Disordered" evidence="1">
    <location>
        <begin position="1"/>
        <end position="21"/>
    </location>
</feature>
<reference evidence="3" key="2">
    <citation type="submission" date="2010-05" db="EMBL/GenBank/DDBJ databases">
        <title>The Genome Sequence of Magnaporthe poae strain ATCC 64411.</title>
        <authorList>
            <consortium name="The Broad Institute Genome Sequencing Platform"/>
            <consortium name="Broad Institute Genome Sequencing Center for Infectious Disease"/>
            <person name="Ma L.-J."/>
            <person name="Dead R."/>
            <person name="Young S."/>
            <person name="Zeng Q."/>
            <person name="Koehrsen M."/>
            <person name="Alvarado L."/>
            <person name="Berlin A."/>
            <person name="Chapman S.B."/>
            <person name="Chen Z."/>
            <person name="Freedman E."/>
            <person name="Gellesch M."/>
            <person name="Goldberg J."/>
            <person name="Griggs A."/>
            <person name="Gujja S."/>
            <person name="Heilman E.R."/>
            <person name="Heiman D."/>
            <person name="Hepburn T."/>
            <person name="Howarth C."/>
            <person name="Jen D."/>
            <person name="Larson L."/>
            <person name="Mehta T."/>
            <person name="Neiman D."/>
            <person name="Pearson M."/>
            <person name="Roberts A."/>
            <person name="Saif S."/>
            <person name="Shea T."/>
            <person name="Shenoy N."/>
            <person name="Sisk P."/>
            <person name="Stolte C."/>
            <person name="Sykes S."/>
            <person name="Walk T."/>
            <person name="White J."/>
            <person name="Yandava C."/>
            <person name="Haas B."/>
            <person name="Nusbaum C."/>
            <person name="Birren B."/>
        </authorList>
    </citation>
    <scope>NUCLEOTIDE SEQUENCE</scope>
    <source>
        <strain evidence="3">ATCC 64411</strain>
    </source>
</reference>
<keyword evidence="2" id="KW-1133">Transmembrane helix</keyword>
<keyword evidence="5" id="KW-1185">Reference proteome</keyword>
<sequence length="95" mass="10537">MKPTTVLHRPALAPMPGTGPMRPMPAGVAARVLPPLVIMGCVAGVVSYVKSQLHNESGTMDRIFAQKNDERHEAARKKIYVDREPRRSAYNILSW</sequence>
<feature type="transmembrane region" description="Helical" evidence="2">
    <location>
        <begin position="28"/>
        <end position="49"/>
    </location>
</feature>
<evidence type="ECO:0000313" key="3">
    <source>
        <dbReference type="EMBL" id="KLU89185.1"/>
    </source>
</evidence>
<keyword evidence="2" id="KW-0812">Transmembrane</keyword>
<dbReference type="Proteomes" id="UP000011715">
    <property type="component" value="Unassembled WGS sequence"/>
</dbReference>